<dbReference type="InParanoid" id="A7RY92"/>
<dbReference type="AlphaFoldDB" id="A7RY92"/>
<dbReference type="GO" id="GO:0006487">
    <property type="term" value="P:protein N-linked glycosylation"/>
    <property type="evidence" value="ECO:0000318"/>
    <property type="project" value="GO_Central"/>
</dbReference>
<gene>
    <name evidence="24" type="ORF">NEMVEDRAFT_v1g164114</name>
</gene>
<name>A7RY92_NEMVE</name>
<evidence type="ECO:0000256" key="11">
    <source>
        <dbReference type="ARBA" id="ARBA00023034"/>
    </source>
</evidence>
<keyword evidence="8 21" id="KW-0812">Transmembrane</keyword>
<dbReference type="FunFam" id="2.30.30.40:FF:000070">
    <property type="entry name" value="Alpha-(1,6)-fucosyltransferase"/>
    <property type="match status" value="1"/>
</dbReference>
<proteinExistence type="inferred from homology"/>
<feature type="region of interest" description="Important for donor substrate binding" evidence="19">
    <location>
        <begin position="346"/>
        <end position="347"/>
    </location>
</feature>
<dbReference type="Gene3D" id="2.30.30.40">
    <property type="entry name" value="SH3 Domains"/>
    <property type="match status" value="1"/>
</dbReference>
<evidence type="ECO:0000256" key="5">
    <source>
        <dbReference type="ARBA" id="ARBA00022443"/>
    </source>
</evidence>
<dbReference type="InterPro" id="IPR045573">
    <property type="entry name" value="Fut8_N_cat"/>
</dbReference>
<dbReference type="PANTHER" id="PTHR13132:SF29">
    <property type="entry name" value="ALPHA-(1,6)-FUCOSYLTRANSFERASE"/>
    <property type="match status" value="1"/>
</dbReference>
<comment type="pathway">
    <text evidence="2">Protein modification; protein glycosylation.</text>
</comment>
<evidence type="ECO:0000256" key="2">
    <source>
        <dbReference type="ARBA" id="ARBA00004922"/>
    </source>
</evidence>
<dbReference type="eggNOG" id="KOG3705">
    <property type="taxonomic scope" value="Eukaryota"/>
</dbReference>
<dbReference type="EC" id="2.4.1.68" evidence="3"/>
<evidence type="ECO:0000256" key="12">
    <source>
        <dbReference type="ARBA" id="ARBA00023136"/>
    </source>
</evidence>
<dbReference type="HOGENOM" id="CLU_021940_1_0_1"/>
<evidence type="ECO:0000256" key="13">
    <source>
        <dbReference type="ARBA" id="ARBA00023157"/>
    </source>
</evidence>
<dbReference type="STRING" id="45351.A7RY92"/>
<organism evidence="24 25">
    <name type="scientific">Nematostella vectensis</name>
    <name type="common">Starlet sea anemone</name>
    <dbReference type="NCBI Taxonomy" id="45351"/>
    <lineage>
        <taxon>Eukaryota</taxon>
        <taxon>Metazoa</taxon>
        <taxon>Cnidaria</taxon>
        <taxon>Anthozoa</taxon>
        <taxon>Hexacorallia</taxon>
        <taxon>Actiniaria</taxon>
        <taxon>Edwardsiidae</taxon>
        <taxon>Nematostella</taxon>
    </lineage>
</organism>
<evidence type="ECO:0000256" key="14">
    <source>
        <dbReference type="ARBA" id="ARBA00030434"/>
    </source>
</evidence>
<keyword evidence="10 21" id="KW-1133">Transmembrane helix</keyword>
<dbReference type="Pfam" id="PF14604">
    <property type="entry name" value="SH3_9"/>
    <property type="match status" value="1"/>
</dbReference>
<dbReference type="GO" id="GO:0032580">
    <property type="term" value="C:Golgi cisterna membrane"/>
    <property type="evidence" value="ECO:0007669"/>
    <property type="project" value="UniProtKB-SubCell"/>
</dbReference>
<evidence type="ECO:0000256" key="8">
    <source>
        <dbReference type="ARBA" id="ARBA00022692"/>
    </source>
</evidence>
<evidence type="ECO:0000256" key="3">
    <source>
        <dbReference type="ARBA" id="ARBA00012660"/>
    </source>
</evidence>
<keyword evidence="12 21" id="KW-0472">Membrane</keyword>
<comment type="subcellular location">
    <subcellularLocation>
        <location evidence="1">Golgi apparatus</location>
        <location evidence="1">Golgi stack membrane</location>
        <topology evidence="1">Single-pass type II membrane protein</topology>
    </subcellularLocation>
</comment>
<dbReference type="Gene3D" id="1.10.287.1060">
    <property type="entry name" value="ESAT-6-like"/>
    <property type="match status" value="1"/>
</dbReference>
<evidence type="ECO:0000256" key="1">
    <source>
        <dbReference type="ARBA" id="ARBA00004447"/>
    </source>
</evidence>
<evidence type="ECO:0000256" key="6">
    <source>
        <dbReference type="ARBA" id="ARBA00022676"/>
    </source>
</evidence>
<evidence type="ECO:0000313" key="25">
    <source>
        <dbReference type="Proteomes" id="UP000001593"/>
    </source>
</evidence>
<dbReference type="PANTHER" id="PTHR13132">
    <property type="entry name" value="ALPHA- 1,6 -FUCOSYLTRANSFERASE"/>
    <property type="match status" value="1"/>
</dbReference>
<evidence type="ECO:0000313" key="24">
    <source>
        <dbReference type="EMBL" id="EDO43595.1"/>
    </source>
</evidence>
<evidence type="ECO:0000256" key="15">
    <source>
        <dbReference type="ARBA" id="ARBA00030648"/>
    </source>
</evidence>
<keyword evidence="25" id="KW-1185">Reference proteome</keyword>
<comment type="catalytic activity">
    <reaction evidence="17">
        <text>N(4)-{beta-D-GlcNAc-(1-&gt;2)-alpha-D-Man-(1-&gt;3)-[beta-D-GlcNAc-(1-&gt;2)-alpha-D-Man-(1-&gt;6)]-beta-D-Man-(1-&gt;4)-beta-D-GlcNAc-(1-&gt;4)-beta-D-GlcNAc}-L-asparaginyl-[protein] + GDP-beta-L-fucose = an N(4)-{beta-D-GlcNAc-(1-&gt;2)-alpha-D-Man-(1-&gt;3)-[beta-D-GlcNAc-(1-&gt;2)-alpha-D-Man-(1-&gt;6)]-beta-D-Man-(1-&gt;4)-beta-D-GlcNAc-(1-&gt;4)-[alpha-L-Fuc-(1-&gt;6)]-beta-D-GlcNAc}-L-asparaginyl-[protein] + GDP + H(+)</text>
        <dbReference type="Rhea" id="RHEA:12985"/>
        <dbReference type="Rhea" id="RHEA-COMP:13526"/>
        <dbReference type="Rhea" id="RHEA-COMP:13532"/>
        <dbReference type="ChEBI" id="CHEBI:15378"/>
        <dbReference type="ChEBI" id="CHEBI:57273"/>
        <dbReference type="ChEBI" id="CHEBI:58189"/>
        <dbReference type="ChEBI" id="CHEBI:60651"/>
        <dbReference type="ChEBI" id="CHEBI:137207"/>
        <dbReference type="EC" id="2.4.1.68"/>
    </reaction>
</comment>
<evidence type="ECO:0000256" key="10">
    <source>
        <dbReference type="ARBA" id="ARBA00022989"/>
    </source>
</evidence>
<evidence type="ECO:0000256" key="18">
    <source>
        <dbReference type="PROSITE-ProRule" id="PRU00192"/>
    </source>
</evidence>
<feature type="transmembrane region" description="Helical" evidence="21">
    <location>
        <begin position="7"/>
        <end position="28"/>
    </location>
</feature>
<evidence type="ECO:0000256" key="7">
    <source>
        <dbReference type="ARBA" id="ARBA00022679"/>
    </source>
</evidence>
<dbReference type="Gene3D" id="3.40.50.11350">
    <property type="match status" value="1"/>
</dbReference>
<feature type="coiled-coil region" evidence="20">
    <location>
        <begin position="48"/>
        <end position="82"/>
    </location>
</feature>
<keyword evidence="9" id="KW-0735">Signal-anchor</keyword>
<evidence type="ECO:0000256" key="17">
    <source>
        <dbReference type="ARBA" id="ARBA00093238"/>
    </source>
</evidence>
<dbReference type="FunFam" id="3.40.50.11350:FF:000001">
    <property type="entry name" value="Alpha-(1,6)-fucosyltransferase"/>
    <property type="match status" value="1"/>
</dbReference>
<protein>
    <recommendedName>
        <fullName evidence="4">Alpha-(1,6)-fucosyltransferase</fullName>
        <ecNumber evidence="3">2.4.1.68</ecNumber>
    </recommendedName>
    <alternativeName>
        <fullName evidence="14">GDP-L-Fuc:N-acetyl-beta-D-glucosaminide alpha1,6-fucosyltransferase</fullName>
    </alternativeName>
    <alternativeName>
        <fullName evidence="16">GDP-fucose--glycoprotein fucosyltransferase</fullName>
    </alternativeName>
    <alternativeName>
        <fullName evidence="15">Glycoprotein 6-alpha-L-fucosyltransferase</fullName>
    </alternativeName>
</protein>
<evidence type="ECO:0000259" key="22">
    <source>
        <dbReference type="PROSITE" id="PS50002"/>
    </source>
</evidence>
<feature type="domain" description="SH3" evidence="22">
    <location>
        <begin position="483"/>
        <end position="544"/>
    </location>
</feature>
<dbReference type="EMBL" id="DS469552">
    <property type="protein sequence ID" value="EDO43595.1"/>
    <property type="molecule type" value="Genomic_DNA"/>
</dbReference>
<dbReference type="CDD" id="cd11792">
    <property type="entry name" value="SH3_Fut8"/>
    <property type="match status" value="1"/>
</dbReference>
<sequence>MTRRSWRYLLILLTIWLLILAYMGWNLLVLVEDSNKNQAALDRKDRHVDLLNTQNQRLKQMVSELESQKESLESQILSKEKKIQTLKRFSDKKPQVIHEKYRRRAENEVREIFYYLSAEITKINKKIPQAKKQLTHMLKMSETLHQMLTNDLEKMNSLDGKSKWQWSEHEELSRIVQERIKKLQNPKDCSTSKKLICQLNKGCGYGCQVHHVLYCFIVAFGSQRTMIIDSTGWRYSSSGWSGIFLQPSETCTSYTGGFSNWQRNNDAQNVILPIVDSLYPRPPYMPMAVPEDLADRLSRLHGHPFVWWIGQFAKYLFRYNANVQKEINEKRERMGFKSPIVGIQVRRTDKINTEAARHEVEEYMYWVQLYYSRLGLNQAIDSKRVYVASDDPSVFPELQRKYPDYTFISDQDISKSAGIASRYSDASLHGVIFDIQMLSECDYLVCTFSSQVCRVGYEIMQSKHPDASRKFQSLDDIYYFGGQSGHNVRAILPHTAETREEIDLEVGDLIGIAGNHWDGYSKGTNHRTGQMGLYPSYKVEEVMETAQFPTFDDL</sequence>
<dbReference type="Proteomes" id="UP000001593">
    <property type="component" value="Unassembled WGS sequence"/>
</dbReference>
<dbReference type="SMART" id="SM00326">
    <property type="entry name" value="SH3"/>
    <property type="match status" value="1"/>
</dbReference>
<evidence type="ECO:0000256" key="9">
    <source>
        <dbReference type="ARBA" id="ARBA00022968"/>
    </source>
</evidence>
<feature type="domain" description="GT23" evidence="23">
    <location>
        <begin position="191"/>
        <end position="474"/>
    </location>
</feature>
<dbReference type="GO" id="GO:0046921">
    <property type="term" value="F:alpha-(1-&gt;6)-fucosyltransferase activity"/>
    <property type="evidence" value="ECO:0000318"/>
    <property type="project" value="GO_Central"/>
</dbReference>
<evidence type="ECO:0000256" key="21">
    <source>
        <dbReference type="SAM" id="Phobius"/>
    </source>
</evidence>
<dbReference type="CDD" id="cd11300">
    <property type="entry name" value="Fut8_like"/>
    <property type="match status" value="1"/>
</dbReference>
<keyword evidence="13" id="KW-1015">Disulfide bond</keyword>
<evidence type="ECO:0000256" key="20">
    <source>
        <dbReference type="SAM" id="Coils"/>
    </source>
</evidence>
<dbReference type="PROSITE" id="PS50002">
    <property type="entry name" value="SH3"/>
    <property type="match status" value="1"/>
</dbReference>
<dbReference type="OMA" id="SDGYEAW"/>
<keyword evidence="5 18" id="KW-0728">SH3 domain</keyword>
<dbReference type="SUPFAM" id="SSF50044">
    <property type="entry name" value="SH3-domain"/>
    <property type="match status" value="1"/>
</dbReference>
<dbReference type="GO" id="GO:0008424">
    <property type="term" value="F:glycoprotein 6-alpha-L-fucosyltransferase activity"/>
    <property type="evidence" value="ECO:0007669"/>
    <property type="project" value="UniProtKB-EC"/>
</dbReference>
<dbReference type="Pfam" id="PF19745">
    <property type="entry name" value="FUT8_N_cat"/>
    <property type="match status" value="1"/>
</dbReference>
<dbReference type="InterPro" id="IPR001452">
    <property type="entry name" value="SH3_domain"/>
</dbReference>
<accession>A7RY92</accession>
<dbReference type="InterPro" id="IPR036028">
    <property type="entry name" value="SH3-like_dom_sf"/>
</dbReference>
<evidence type="ECO:0000256" key="19">
    <source>
        <dbReference type="PROSITE-ProRule" id="PRU00992"/>
    </source>
</evidence>
<dbReference type="PhylomeDB" id="A7RY92"/>
<dbReference type="PROSITE" id="PS51659">
    <property type="entry name" value="GT23"/>
    <property type="match status" value="1"/>
</dbReference>
<evidence type="ECO:0000256" key="16">
    <source>
        <dbReference type="ARBA" id="ARBA00032208"/>
    </source>
</evidence>
<comment type="similarity">
    <text evidence="19">Belongs to the glycosyltransferase 23 family.</text>
</comment>
<keyword evidence="6 19" id="KW-0328">Glycosyltransferase</keyword>
<keyword evidence="11" id="KW-0333">Golgi apparatus</keyword>
<keyword evidence="7 19" id="KW-0808">Transferase</keyword>
<evidence type="ECO:0000256" key="4">
    <source>
        <dbReference type="ARBA" id="ARBA00018201"/>
    </source>
</evidence>
<keyword evidence="20" id="KW-0175">Coiled coil</keyword>
<dbReference type="InterPro" id="IPR027350">
    <property type="entry name" value="GT23_dom"/>
</dbReference>
<evidence type="ECO:0000259" key="23">
    <source>
        <dbReference type="PROSITE" id="PS51659"/>
    </source>
</evidence>
<dbReference type="InterPro" id="IPR035653">
    <property type="entry name" value="Fut8_SH3"/>
</dbReference>
<reference evidence="24 25" key="1">
    <citation type="journal article" date="2007" name="Science">
        <title>Sea anemone genome reveals ancestral eumetazoan gene repertoire and genomic organization.</title>
        <authorList>
            <person name="Putnam N.H."/>
            <person name="Srivastava M."/>
            <person name="Hellsten U."/>
            <person name="Dirks B."/>
            <person name="Chapman J."/>
            <person name="Salamov A."/>
            <person name="Terry A."/>
            <person name="Shapiro H."/>
            <person name="Lindquist E."/>
            <person name="Kapitonov V.V."/>
            <person name="Jurka J."/>
            <person name="Genikhovich G."/>
            <person name="Grigoriev I.V."/>
            <person name="Lucas S.M."/>
            <person name="Steele R.E."/>
            <person name="Finnerty J.R."/>
            <person name="Technau U."/>
            <person name="Martindale M.Q."/>
            <person name="Rokhsar D.S."/>
        </authorList>
    </citation>
    <scope>NUCLEOTIDE SEQUENCE [LARGE SCALE GENOMIC DNA]</scope>
    <source>
        <strain evidence="25">CH2 X CH6</strain>
    </source>
</reference>